<organism evidence="1 2">
    <name type="scientific">Cellulomonas cellasea DSM 20118</name>
    <dbReference type="NCBI Taxonomy" id="1408250"/>
    <lineage>
        <taxon>Bacteria</taxon>
        <taxon>Bacillati</taxon>
        <taxon>Actinomycetota</taxon>
        <taxon>Actinomycetes</taxon>
        <taxon>Micrococcales</taxon>
        <taxon>Cellulomonadaceae</taxon>
        <taxon>Cellulomonas</taxon>
    </lineage>
</organism>
<dbReference type="RefSeq" id="WP_034628462.1">
    <property type="nucleotide sequence ID" value="NZ_AXNT01000044.1"/>
</dbReference>
<dbReference type="STRING" id="1408250.Q760_12815"/>
<evidence type="ECO:0000313" key="1">
    <source>
        <dbReference type="EMBL" id="KGM02516.1"/>
    </source>
</evidence>
<dbReference type="EMBL" id="AXNT01000044">
    <property type="protein sequence ID" value="KGM02516.1"/>
    <property type="molecule type" value="Genomic_DNA"/>
</dbReference>
<dbReference type="OrthoDB" id="3480096at2"/>
<keyword evidence="2" id="KW-1185">Reference proteome</keyword>
<dbReference type="NCBIfam" id="TIGR03543">
    <property type="entry name" value="divI1A_rptt_fam"/>
    <property type="match status" value="1"/>
</dbReference>
<protein>
    <submittedName>
        <fullName evidence="1">Cell division protein DivIVA</fullName>
    </submittedName>
</protein>
<dbReference type="InterPro" id="IPR019932">
    <property type="entry name" value="CHP03543"/>
</dbReference>
<dbReference type="InterPro" id="IPR019933">
    <property type="entry name" value="DivIVA_domain"/>
</dbReference>
<keyword evidence="1" id="KW-0132">Cell division</keyword>
<keyword evidence="1" id="KW-0131">Cell cycle</keyword>
<evidence type="ECO:0000313" key="2">
    <source>
        <dbReference type="Proteomes" id="UP000029833"/>
    </source>
</evidence>
<name>A0A0A0BB53_9CELL</name>
<comment type="caution">
    <text evidence="1">The sequence shown here is derived from an EMBL/GenBank/DDBJ whole genome shotgun (WGS) entry which is preliminary data.</text>
</comment>
<dbReference type="AlphaFoldDB" id="A0A0A0BB53"/>
<dbReference type="GO" id="GO:0051301">
    <property type="term" value="P:cell division"/>
    <property type="evidence" value="ECO:0007669"/>
    <property type="project" value="UniProtKB-KW"/>
</dbReference>
<gene>
    <name evidence="1" type="ORF">Q760_12815</name>
</gene>
<accession>A0A0A0BB53</accession>
<dbReference type="Gene3D" id="6.10.250.660">
    <property type="match status" value="1"/>
</dbReference>
<reference evidence="1 2" key="1">
    <citation type="submission" date="2013-10" db="EMBL/GenBank/DDBJ databases">
        <authorList>
            <person name="Wang G."/>
            <person name="Zhuang W."/>
        </authorList>
    </citation>
    <scope>NUCLEOTIDE SEQUENCE [LARGE SCALE GENOMIC DNA]</scope>
    <source>
        <strain evidence="1 2">DSM 20118</strain>
    </source>
</reference>
<sequence>MSDVMFRTVSGLRTGYDPDEVDDFFEHARAVYEKGPAGALSGRDVRTVAFDMVRRGYVTSAVDAALDRLEAAFVARSRADFVAEHGQQAWMDRLAEQARTLYGRLTRPDGERFAPPHGRQPGYEPADVDDICHRLIAYFDKGQPLTAQELRSATFRRRNGRAGYAEAPVDAFLDRAVEVILGAE</sequence>
<dbReference type="Proteomes" id="UP000029833">
    <property type="component" value="Unassembled WGS sequence"/>
</dbReference>
<proteinExistence type="predicted"/>
<dbReference type="NCBIfam" id="TIGR03544">
    <property type="entry name" value="DivI1A_domain"/>
    <property type="match status" value="2"/>
</dbReference>